<dbReference type="PATRIC" id="fig|1133569.4.peg.1435"/>
<dbReference type="STRING" id="1133569.FD21_GL001301"/>
<organism evidence="1 2">
    <name type="scientific">Liquorilactobacillus vini DSM 20605</name>
    <dbReference type="NCBI Taxonomy" id="1133569"/>
    <lineage>
        <taxon>Bacteria</taxon>
        <taxon>Bacillati</taxon>
        <taxon>Bacillota</taxon>
        <taxon>Bacilli</taxon>
        <taxon>Lactobacillales</taxon>
        <taxon>Lactobacillaceae</taxon>
        <taxon>Liquorilactobacillus</taxon>
    </lineage>
</organism>
<comment type="caution">
    <text evidence="1">The sequence shown here is derived from an EMBL/GenBank/DDBJ whole genome shotgun (WGS) entry which is preliminary data.</text>
</comment>
<dbReference type="AlphaFoldDB" id="A0A0R2CGH1"/>
<evidence type="ECO:0000313" key="1">
    <source>
        <dbReference type="EMBL" id="KRM87308.1"/>
    </source>
</evidence>
<gene>
    <name evidence="1" type="ORF">FD21_GL001301</name>
</gene>
<evidence type="ECO:0000313" key="2">
    <source>
        <dbReference type="Proteomes" id="UP000051576"/>
    </source>
</evidence>
<dbReference type="EMBL" id="AYYX01000038">
    <property type="protein sequence ID" value="KRM87308.1"/>
    <property type="molecule type" value="Genomic_DNA"/>
</dbReference>
<keyword evidence="2" id="KW-1185">Reference proteome</keyword>
<dbReference type="eggNOG" id="COG1052">
    <property type="taxonomic scope" value="Bacteria"/>
</dbReference>
<dbReference type="Gene3D" id="3.40.50.720">
    <property type="entry name" value="NAD(P)-binding Rossmann-like Domain"/>
    <property type="match status" value="2"/>
</dbReference>
<protein>
    <recommendedName>
        <fullName evidence="3">D-isomer specific 2-hydroxyacid dehydrogenase NAD-binding domain-containing protein</fullName>
    </recommendedName>
</protein>
<reference evidence="1 2" key="1">
    <citation type="journal article" date="2015" name="Genome Announc.">
        <title>Expanding the biotechnology potential of lactobacilli through comparative genomics of 213 strains and associated genera.</title>
        <authorList>
            <person name="Sun Z."/>
            <person name="Harris H.M."/>
            <person name="McCann A."/>
            <person name="Guo C."/>
            <person name="Argimon S."/>
            <person name="Zhang W."/>
            <person name="Yang X."/>
            <person name="Jeffery I.B."/>
            <person name="Cooney J.C."/>
            <person name="Kagawa T.F."/>
            <person name="Liu W."/>
            <person name="Song Y."/>
            <person name="Salvetti E."/>
            <person name="Wrobel A."/>
            <person name="Rasinkangas P."/>
            <person name="Parkhill J."/>
            <person name="Rea M.C."/>
            <person name="O'Sullivan O."/>
            <person name="Ritari J."/>
            <person name="Douillard F.P."/>
            <person name="Paul Ross R."/>
            <person name="Yang R."/>
            <person name="Briner A.E."/>
            <person name="Felis G.E."/>
            <person name="de Vos W.M."/>
            <person name="Barrangou R."/>
            <person name="Klaenhammer T.R."/>
            <person name="Caufield P.W."/>
            <person name="Cui Y."/>
            <person name="Zhang H."/>
            <person name="O'Toole P.W."/>
        </authorList>
    </citation>
    <scope>NUCLEOTIDE SEQUENCE [LARGE SCALE GENOMIC DNA]</scope>
    <source>
        <strain evidence="1 2">DSM 20605</strain>
    </source>
</reference>
<dbReference type="Proteomes" id="UP000051576">
    <property type="component" value="Unassembled WGS sequence"/>
</dbReference>
<proteinExistence type="predicted"/>
<accession>A0A0R2CGH1</accession>
<evidence type="ECO:0008006" key="3">
    <source>
        <dbReference type="Google" id="ProtNLM"/>
    </source>
</evidence>
<name>A0A0R2CGH1_9LACO</name>
<sequence length="59" mass="6649">MENQPLPSEDLIELRKMENVILTPHVGFFTNIAVQNMVDISLEDVLTVLAGKQSMHQVN</sequence>